<dbReference type="AlphaFoldDB" id="A0AAU0URF0"/>
<dbReference type="PIRSF" id="PIRSF005622">
    <property type="entry name" value="Hydrgn_mat_hypD"/>
    <property type="match status" value="1"/>
</dbReference>
<dbReference type="Proteomes" id="UP001329915">
    <property type="component" value="Chromosome"/>
</dbReference>
<dbReference type="GO" id="GO:0005506">
    <property type="term" value="F:iron ion binding"/>
    <property type="evidence" value="ECO:0007669"/>
    <property type="project" value="TreeGrafter"/>
</dbReference>
<dbReference type="InterPro" id="IPR002780">
    <property type="entry name" value="Hyd_form_HypD"/>
</dbReference>
<keyword evidence="5" id="KW-1185">Reference proteome</keyword>
<dbReference type="InterPro" id="IPR042243">
    <property type="entry name" value="HypD_1"/>
</dbReference>
<dbReference type="InterPro" id="IPR042244">
    <property type="entry name" value="HypD_2_sf"/>
</dbReference>
<protein>
    <submittedName>
        <fullName evidence="4">Hydrogenase formation protein HypD</fullName>
    </submittedName>
</protein>
<dbReference type="EMBL" id="CP121694">
    <property type="protein sequence ID" value="WRO22776.1"/>
    <property type="molecule type" value="Genomic_DNA"/>
</dbReference>
<organism evidence="4 5">
    <name type="scientific">Metallumcola ferriviriculae</name>
    <dbReference type="NCBI Taxonomy" id="3039180"/>
    <lineage>
        <taxon>Bacteria</taxon>
        <taxon>Bacillati</taxon>
        <taxon>Bacillota</taxon>
        <taxon>Clostridia</taxon>
        <taxon>Neomoorellales</taxon>
        <taxon>Desulfitibacteraceae</taxon>
        <taxon>Metallumcola</taxon>
    </lineage>
</organism>
<keyword evidence="2" id="KW-0479">Metal-binding</keyword>
<comment type="similarity">
    <text evidence="1">Belongs to the HypD family.</text>
</comment>
<evidence type="ECO:0000256" key="2">
    <source>
        <dbReference type="ARBA" id="ARBA00022723"/>
    </source>
</evidence>
<dbReference type="PANTHER" id="PTHR30149:SF0">
    <property type="entry name" value="HYDROGENASE MATURATION FACTOR HYPD"/>
    <property type="match status" value="1"/>
</dbReference>
<evidence type="ECO:0000256" key="1">
    <source>
        <dbReference type="ARBA" id="ARBA00007888"/>
    </source>
</evidence>
<dbReference type="NCBIfam" id="TIGR00075">
    <property type="entry name" value="hypD"/>
    <property type="match status" value="1"/>
</dbReference>
<dbReference type="Gene3D" id="6.10.20.100">
    <property type="match status" value="1"/>
</dbReference>
<dbReference type="GO" id="GO:0051539">
    <property type="term" value="F:4 iron, 4 sulfur cluster binding"/>
    <property type="evidence" value="ECO:0007669"/>
    <property type="project" value="TreeGrafter"/>
</dbReference>
<accession>A0AAU0URF0</accession>
<dbReference type="GO" id="GO:0070025">
    <property type="term" value="F:carbon monoxide binding"/>
    <property type="evidence" value="ECO:0007669"/>
    <property type="project" value="TreeGrafter"/>
</dbReference>
<evidence type="ECO:0000313" key="5">
    <source>
        <dbReference type="Proteomes" id="UP001329915"/>
    </source>
</evidence>
<name>A0AAU0URF0_9FIRM</name>
<dbReference type="PANTHER" id="PTHR30149">
    <property type="entry name" value="HYDROGENASE PROTEIN ASSEMBLY PROTEIN HYPD"/>
    <property type="match status" value="1"/>
</dbReference>
<gene>
    <name evidence="4" type="primary">hypD</name>
    <name evidence="4" type="ORF">MFMK1_002615</name>
</gene>
<sequence>MVDKQKVRYQLQEIERMNPCKQINLMEVCGTHTHAIGKSGLRQLLPQNINLISGPGCPVCVTDDWEIESYLDLARQGRVIIATFGDLLKVPGTRGSLADARGDGIRVSVVYSPLEALTLAQNNPTAEVVFLGAGFETTTPVVAMSVLEAKERGLKNYSVFSMHKLVPPALAALLEDKEVNVDGFILPGHVSTIIGQEPYQFLSRDYGKGGVIAGFEPEDILETVGMLLAQMNQGEPAIKIQYHRGMAPEGNAVAREAAAKVFTPEDARWRGLGLLPESGLRLRREYERFDAKAKFGLPQVPPTAVKVQPGCACGEILKGIKKPHQCRSFGRACTPMEPVGPCMVSSEGTCAAYYRYAEYQGELA</sequence>
<dbReference type="Pfam" id="PF01924">
    <property type="entry name" value="HypD"/>
    <property type="match status" value="1"/>
</dbReference>
<reference evidence="4 5" key="1">
    <citation type="submission" date="2023-04" db="EMBL/GenBank/DDBJ databases">
        <authorList>
            <person name="Hsu D."/>
        </authorList>
    </citation>
    <scope>NUCLEOTIDE SEQUENCE [LARGE SCALE GENOMIC DNA]</scope>
    <source>
        <strain evidence="4 5">MK1</strain>
    </source>
</reference>
<dbReference type="KEGG" id="dbc:MFMK1_002615"/>
<dbReference type="Gene3D" id="3.40.50.11740">
    <property type="entry name" value="HypD, alpha/beta domain 2"/>
    <property type="match status" value="2"/>
</dbReference>
<evidence type="ECO:0000313" key="4">
    <source>
        <dbReference type="EMBL" id="WRO22776.1"/>
    </source>
</evidence>
<dbReference type="RefSeq" id="WP_366924945.1">
    <property type="nucleotide sequence ID" value="NZ_CP121694.1"/>
</dbReference>
<proteinExistence type="inferred from homology"/>
<dbReference type="GO" id="GO:0051604">
    <property type="term" value="P:protein maturation"/>
    <property type="evidence" value="ECO:0007669"/>
    <property type="project" value="TreeGrafter"/>
</dbReference>
<evidence type="ECO:0000256" key="3">
    <source>
        <dbReference type="ARBA" id="ARBA00023004"/>
    </source>
</evidence>
<keyword evidence="3" id="KW-0408">Iron</keyword>